<organism evidence="2">
    <name type="scientific">Schistocephalus solidus</name>
    <name type="common">Tapeworm</name>
    <dbReference type="NCBI Taxonomy" id="70667"/>
    <lineage>
        <taxon>Eukaryota</taxon>
        <taxon>Metazoa</taxon>
        <taxon>Spiralia</taxon>
        <taxon>Lophotrochozoa</taxon>
        <taxon>Platyhelminthes</taxon>
        <taxon>Cestoda</taxon>
        <taxon>Eucestoda</taxon>
        <taxon>Diphyllobothriidea</taxon>
        <taxon>Diphyllobothriidae</taxon>
        <taxon>Schistocephalus</taxon>
    </lineage>
</organism>
<name>A0A0X3P313_SCHSO</name>
<gene>
    <name evidence="2" type="ORF">TR87038</name>
</gene>
<proteinExistence type="predicted"/>
<feature type="compositionally biased region" description="Low complexity" evidence="1">
    <location>
        <begin position="192"/>
        <end position="218"/>
    </location>
</feature>
<accession>A0A0X3P313</accession>
<evidence type="ECO:0000256" key="1">
    <source>
        <dbReference type="SAM" id="MobiDB-lite"/>
    </source>
</evidence>
<evidence type="ECO:0000313" key="2">
    <source>
        <dbReference type="EMBL" id="JAP46364.1"/>
    </source>
</evidence>
<dbReference type="AlphaFoldDB" id="A0A0X3P313"/>
<sequence length="289" mass="32090">MVVRPGAVGSTSSLNSLLSQPLESISSQPELVGGVLRPSDPMLRQVTTQSPSNVYGQQAKQPAGTGGMVMGLHPSMLQTQPPPALQAPEPVDFFSKLDLTTRQFMEMQQTEIQDRNYAAQVAQAIDEISDETRAFREATGHVLPQDVFPVDSVAPRYLPESVIPQETEELPSSVKRPREDDEQMTEEEKGPSEGSSGCTFVEAAAASSSVDQPSQQVVLLDGEPGVQNGGKKVEKSEWDEKRRKSKRRKRMNAEVDDEQREEEKESVRVRKFYSARLLCSRYHLFGRAW</sequence>
<protein>
    <submittedName>
        <fullName evidence="2">Uncharacterized protein</fullName>
    </submittedName>
</protein>
<dbReference type="EMBL" id="GEEE01016861">
    <property type="protein sequence ID" value="JAP46364.1"/>
    <property type="molecule type" value="Transcribed_RNA"/>
</dbReference>
<feature type="region of interest" description="Disordered" evidence="1">
    <location>
        <begin position="159"/>
        <end position="266"/>
    </location>
</feature>
<reference evidence="2" key="1">
    <citation type="submission" date="2016-01" db="EMBL/GenBank/DDBJ databases">
        <title>Reference transcriptome for the parasite Schistocephalus solidus: insights into the molecular evolution of parasitism.</title>
        <authorList>
            <person name="Hebert F.O."/>
            <person name="Grambauer S."/>
            <person name="Barber I."/>
            <person name="Landry C.R."/>
            <person name="Aubin-Horth N."/>
        </authorList>
    </citation>
    <scope>NUCLEOTIDE SEQUENCE</scope>
</reference>
<feature type="compositionally biased region" description="Basic and acidic residues" evidence="1">
    <location>
        <begin position="231"/>
        <end position="242"/>
    </location>
</feature>